<feature type="binding site" description="axial binding residue" evidence="3">
    <location>
        <position position="398"/>
    </location>
    <ligand>
        <name>heme</name>
        <dbReference type="ChEBI" id="CHEBI:30413"/>
    </ligand>
    <ligandPart>
        <name>Fe</name>
        <dbReference type="ChEBI" id="CHEBI:18248"/>
    </ligandPart>
</feature>
<evidence type="ECO:0000256" key="3">
    <source>
        <dbReference type="PIRSR" id="PIRSR602401-1"/>
    </source>
</evidence>
<dbReference type="CDD" id="cd11053">
    <property type="entry name" value="CYP110-like"/>
    <property type="match status" value="1"/>
</dbReference>
<sequence>MTSMTKTVSGSKTPGFLQQINWAFDPVSYLETNHQKYPDLFFTQAASGNYPIVYISHPQGIQQILTNDKKLFLASSETNDIFRPLLGDYSLILLEKEPHQQRRQLLAPPFHGERLYSYGQSICRITQEVMNRLGVGNQFTARKITQSITMQVILEVVFGIYEGERYQQLKTLLGKMLDIFNSPVSSAFLLFSALQINLGSWSPWGQFLRQRAKIDELIYQEIAERRANFDPNATDILSLLMSVRYEDGQPMTDKELRDELMTLLVAGHDTTATAMAWGLYWIHHLPEVKEKLLQELATLGNNPDPMEMVRLPYLSAVCNETLRITPVAMLTFPRIAQEPVEVMGYTIEPGTAVLGCMFLTHQREDLYPNPKQFKPERFLENKYSPYEFIPFGGGARRCVGDALAPFELKLVLGTIMSNYELSLADNRPEKLQRRGLTLGPARGVKMIFNGKRQQKSVMSQESLVSSH</sequence>
<accession>B7K9L5</accession>
<evidence type="ECO:0000256" key="2">
    <source>
        <dbReference type="ARBA" id="ARBA00010617"/>
    </source>
</evidence>
<keyword evidence="3 4" id="KW-0479">Metal-binding</keyword>
<keyword evidence="4" id="KW-0560">Oxidoreductase</keyword>
<dbReference type="GO" id="GO:0004497">
    <property type="term" value="F:monooxygenase activity"/>
    <property type="evidence" value="ECO:0007669"/>
    <property type="project" value="UniProtKB-KW"/>
</dbReference>
<dbReference type="HOGENOM" id="CLU_001570_5_1_3"/>
<name>B7K9L5_GLOC7</name>
<dbReference type="PRINTS" id="PR00463">
    <property type="entry name" value="EP450I"/>
</dbReference>
<proteinExistence type="inferred from homology"/>
<protein>
    <submittedName>
        <fullName evidence="5">Cytochrome P450</fullName>
    </submittedName>
</protein>
<reference evidence="6" key="1">
    <citation type="journal article" date="2011" name="MBio">
        <title>Novel metabolic attributes of the genus Cyanothece, comprising a group of unicellular nitrogen-fixing Cyanobacteria.</title>
        <authorList>
            <person name="Bandyopadhyay A."/>
            <person name="Elvitigala T."/>
            <person name="Welsh E."/>
            <person name="Stockel J."/>
            <person name="Liberton M."/>
            <person name="Min H."/>
            <person name="Sherman L.A."/>
            <person name="Pakrasi H.B."/>
        </authorList>
    </citation>
    <scope>NUCLEOTIDE SEQUENCE [LARGE SCALE GENOMIC DNA]</scope>
    <source>
        <strain evidence="6">PCC 7424</strain>
    </source>
</reference>
<organism evidence="5 6">
    <name type="scientific">Gloeothece citriformis (strain PCC 7424)</name>
    <name type="common">Cyanothece sp. (strain PCC 7424)</name>
    <dbReference type="NCBI Taxonomy" id="65393"/>
    <lineage>
        <taxon>Bacteria</taxon>
        <taxon>Bacillati</taxon>
        <taxon>Cyanobacteriota</taxon>
        <taxon>Cyanophyceae</taxon>
        <taxon>Oscillatoriophycideae</taxon>
        <taxon>Chroococcales</taxon>
        <taxon>Aphanothecaceae</taxon>
        <taxon>Gloeothece</taxon>
        <taxon>Gloeothece citriformis</taxon>
    </lineage>
</organism>
<dbReference type="EMBL" id="CP001291">
    <property type="protein sequence ID" value="ACK69983.1"/>
    <property type="molecule type" value="Genomic_DNA"/>
</dbReference>
<gene>
    <name evidence="5" type="ordered locus">PCC7424_1543</name>
</gene>
<dbReference type="RefSeq" id="WP_012598928.1">
    <property type="nucleotide sequence ID" value="NC_011729.1"/>
</dbReference>
<evidence type="ECO:0000256" key="4">
    <source>
        <dbReference type="RuleBase" id="RU000461"/>
    </source>
</evidence>
<evidence type="ECO:0000313" key="6">
    <source>
        <dbReference type="Proteomes" id="UP000002384"/>
    </source>
</evidence>
<dbReference type="InterPro" id="IPR002401">
    <property type="entry name" value="Cyt_P450_E_grp-I"/>
</dbReference>
<keyword evidence="3 4" id="KW-0349">Heme</keyword>
<dbReference type="GO" id="GO:0005506">
    <property type="term" value="F:iron ion binding"/>
    <property type="evidence" value="ECO:0007669"/>
    <property type="project" value="InterPro"/>
</dbReference>
<dbReference type="InterPro" id="IPR001128">
    <property type="entry name" value="Cyt_P450"/>
</dbReference>
<dbReference type="SUPFAM" id="SSF48264">
    <property type="entry name" value="Cytochrome P450"/>
    <property type="match status" value="1"/>
</dbReference>
<dbReference type="AlphaFoldDB" id="B7K9L5"/>
<keyword evidence="4" id="KW-0503">Monooxygenase</keyword>
<dbReference type="Gene3D" id="1.10.630.10">
    <property type="entry name" value="Cytochrome P450"/>
    <property type="match status" value="1"/>
</dbReference>
<dbReference type="PANTHER" id="PTHR24305">
    <property type="entry name" value="CYTOCHROME P450"/>
    <property type="match status" value="1"/>
</dbReference>
<dbReference type="PANTHER" id="PTHR24305:SF166">
    <property type="entry name" value="CYTOCHROME P450 12A4, MITOCHONDRIAL-RELATED"/>
    <property type="match status" value="1"/>
</dbReference>
<dbReference type="GO" id="GO:0016705">
    <property type="term" value="F:oxidoreductase activity, acting on paired donors, with incorporation or reduction of molecular oxygen"/>
    <property type="evidence" value="ECO:0007669"/>
    <property type="project" value="InterPro"/>
</dbReference>
<evidence type="ECO:0000256" key="1">
    <source>
        <dbReference type="ARBA" id="ARBA00001971"/>
    </source>
</evidence>
<dbReference type="eggNOG" id="COG2124">
    <property type="taxonomic scope" value="Bacteria"/>
</dbReference>
<dbReference type="Proteomes" id="UP000002384">
    <property type="component" value="Chromosome"/>
</dbReference>
<dbReference type="PRINTS" id="PR00385">
    <property type="entry name" value="P450"/>
</dbReference>
<keyword evidence="6" id="KW-1185">Reference proteome</keyword>
<dbReference type="GO" id="GO:0020037">
    <property type="term" value="F:heme binding"/>
    <property type="evidence" value="ECO:0007669"/>
    <property type="project" value="InterPro"/>
</dbReference>
<dbReference type="Pfam" id="PF00067">
    <property type="entry name" value="p450"/>
    <property type="match status" value="1"/>
</dbReference>
<dbReference type="KEGG" id="cyc:PCC7424_1543"/>
<dbReference type="InterPro" id="IPR036396">
    <property type="entry name" value="Cyt_P450_sf"/>
</dbReference>
<comment type="cofactor">
    <cofactor evidence="1 3">
        <name>heme</name>
        <dbReference type="ChEBI" id="CHEBI:30413"/>
    </cofactor>
</comment>
<comment type="similarity">
    <text evidence="2 4">Belongs to the cytochrome P450 family.</text>
</comment>
<dbReference type="InterPro" id="IPR050121">
    <property type="entry name" value="Cytochrome_P450_monoxygenase"/>
</dbReference>
<evidence type="ECO:0000313" key="5">
    <source>
        <dbReference type="EMBL" id="ACK69983.1"/>
    </source>
</evidence>
<dbReference type="STRING" id="65393.PCC7424_1543"/>
<dbReference type="InterPro" id="IPR017972">
    <property type="entry name" value="Cyt_P450_CS"/>
</dbReference>
<keyword evidence="3 4" id="KW-0408">Iron</keyword>
<dbReference type="PROSITE" id="PS00086">
    <property type="entry name" value="CYTOCHROME_P450"/>
    <property type="match status" value="1"/>
</dbReference>